<name>A0ABP9M4Q8_9MICO</name>
<evidence type="ECO:0000313" key="1">
    <source>
        <dbReference type="EMBL" id="GAA5088847.1"/>
    </source>
</evidence>
<keyword evidence="2" id="KW-1185">Reference proteome</keyword>
<gene>
    <name evidence="1" type="ORF">GCM10025760_11830</name>
</gene>
<dbReference type="EMBL" id="BAABKZ010000001">
    <property type="protein sequence ID" value="GAA5088847.1"/>
    <property type="molecule type" value="Genomic_DNA"/>
</dbReference>
<accession>A0ABP9M4Q8</accession>
<organism evidence="1 2">
    <name type="scientific">Microbacterium yannicii</name>
    <dbReference type="NCBI Taxonomy" id="671622"/>
    <lineage>
        <taxon>Bacteria</taxon>
        <taxon>Bacillati</taxon>
        <taxon>Actinomycetota</taxon>
        <taxon>Actinomycetes</taxon>
        <taxon>Micrococcales</taxon>
        <taxon>Microbacteriaceae</taxon>
        <taxon>Microbacterium</taxon>
    </lineage>
</organism>
<protein>
    <submittedName>
        <fullName evidence="1">Uncharacterized protein</fullName>
    </submittedName>
</protein>
<reference evidence="2" key="1">
    <citation type="journal article" date="2019" name="Int. J. Syst. Evol. Microbiol.">
        <title>The Global Catalogue of Microorganisms (GCM) 10K type strain sequencing project: providing services to taxonomists for standard genome sequencing and annotation.</title>
        <authorList>
            <consortium name="The Broad Institute Genomics Platform"/>
            <consortium name="The Broad Institute Genome Sequencing Center for Infectious Disease"/>
            <person name="Wu L."/>
            <person name="Ma J."/>
        </authorList>
    </citation>
    <scope>NUCLEOTIDE SEQUENCE [LARGE SCALE GENOMIC DNA]</scope>
    <source>
        <strain evidence="2">JCM 18959</strain>
    </source>
</reference>
<dbReference type="Proteomes" id="UP001501407">
    <property type="component" value="Unassembled WGS sequence"/>
</dbReference>
<sequence length="124" mass="13157">MTFVMSRIVIAATETHTQKARQRAAEESGMTAVVGGTARAVPVVFAEGDSGISFRLAPLPGSTGRSRAIGVPGMSAAAVCRGLARHPVSRRPRRGIRCLDSFAGDALRSPYGDMLARKRDMMGR</sequence>
<evidence type="ECO:0000313" key="2">
    <source>
        <dbReference type="Proteomes" id="UP001501407"/>
    </source>
</evidence>
<proteinExistence type="predicted"/>
<comment type="caution">
    <text evidence="1">The sequence shown here is derived from an EMBL/GenBank/DDBJ whole genome shotgun (WGS) entry which is preliminary data.</text>
</comment>